<feature type="chain" id="PRO_5030692604" description="Ricin B lectin domain-containing protein" evidence="1">
    <location>
        <begin position="25"/>
        <end position="164"/>
    </location>
</feature>
<keyword evidence="1" id="KW-0732">Signal</keyword>
<evidence type="ECO:0000313" key="3">
    <source>
        <dbReference type="EMBL" id="MBB5841006.1"/>
    </source>
</evidence>
<accession>A0A7W9MYC7</accession>
<reference evidence="3 4" key="1">
    <citation type="submission" date="2020-08" db="EMBL/GenBank/DDBJ databases">
        <title>Sequencing the genomes of 1000 actinobacteria strains.</title>
        <authorList>
            <person name="Klenk H.-P."/>
        </authorList>
    </citation>
    <scope>NUCLEOTIDE SEQUENCE [LARGE SCALE GENOMIC DNA]</scope>
    <source>
        <strain evidence="3 4">DSM 28967</strain>
    </source>
</reference>
<dbReference type="AlphaFoldDB" id="A0A7W9MYC7"/>
<feature type="signal peptide" evidence="1">
    <location>
        <begin position="1"/>
        <end position="24"/>
    </location>
</feature>
<keyword evidence="4" id="KW-1185">Reference proteome</keyword>
<organism evidence="3 4">
    <name type="scientific">Kribbella italica</name>
    <dbReference type="NCBI Taxonomy" id="1540520"/>
    <lineage>
        <taxon>Bacteria</taxon>
        <taxon>Bacillati</taxon>
        <taxon>Actinomycetota</taxon>
        <taxon>Actinomycetes</taxon>
        <taxon>Propionibacteriales</taxon>
        <taxon>Kribbellaceae</taxon>
        <taxon>Kribbella</taxon>
    </lineage>
</organism>
<dbReference type="InterPro" id="IPR000772">
    <property type="entry name" value="Ricin_B_lectin"/>
</dbReference>
<evidence type="ECO:0000259" key="2">
    <source>
        <dbReference type="Pfam" id="PF14200"/>
    </source>
</evidence>
<dbReference type="CDD" id="cd23415">
    <property type="entry name" value="beta-trefoil_Ricin_AH"/>
    <property type="match status" value="1"/>
</dbReference>
<dbReference type="InterPro" id="IPR035992">
    <property type="entry name" value="Ricin_B-like_lectins"/>
</dbReference>
<gene>
    <name evidence="3" type="ORF">HDA39_007740</name>
</gene>
<evidence type="ECO:0000313" key="4">
    <source>
        <dbReference type="Proteomes" id="UP000549971"/>
    </source>
</evidence>
<dbReference type="RefSeq" id="WP_184803751.1">
    <property type="nucleotide sequence ID" value="NZ_JACHMY010000001.1"/>
</dbReference>
<dbReference type="Pfam" id="PF14200">
    <property type="entry name" value="RicinB_lectin_2"/>
    <property type="match status" value="1"/>
</dbReference>
<feature type="domain" description="Ricin B lectin" evidence="2">
    <location>
        <begin position="76"/>
        <end position="143"/>
    </location>
</feature>
<proteinExistence type="predicted"/>
<dbReference type="Gene3D" id="2.80.10.50">
    <property type="match status" value="1"/>
</dbReference>
<dbReference type="SUPFAM" id="SSF50370">
    <property type="entry name" value="Ricin B-like lectins"/>
    <property type="match status" value="1"/>
</dbReference>
<evidence type="ECO:0000256" key="1">
    <source>
        <dbReference type="SAM" id="SignalP"/>
    </source>
</evidence>
<dbReference type="Proteomes" id="UP000549971">
    <property type="component" value="Unassembled WGS sequence"/>
</dbReference>
<comment type="caution">
    <text evidence="3">The sequence shown here is derived from an EMBL/GenBank/DDBJ whole genome shotgun (WGS) entry which is preliminary data.</text>
</comment>
<dbReference type="PROSITE" id="PS50231">
    <property type="entry name" value="RICIN_B_LECTIN"/>
    <property type="match status" value="1"/>
</dbReference>
<sequence length="164" mass="18001">MSKLRALVGSIVMASALTVPIASAQAMSPADGHREAGAQVTADPIETYKNRHTGQRLDDNLATGNVRTMPTLDANQQKWRVRTWRDKTVRLQNVHTGKCVADGGRGRAVPQTCNSSEAQSWEVIQAGSGYIKFRNEAYGYCLHDTYANDLQLKPCAATTSQHWN</sequence>
<protein>
    <recommendedName>
        <fullName evidence="2">Ricin B lectin domain-containing protein</fullName>
    </recommendedName>
</protein>
<dbReference type="EMBL" id="JACHMY010000001">
    <property type="protein sequence ID" value="MBB5841006.1"/>
    <property type="molecule type" value="Genomic_DNA"/>
</dbReference>
<name>A0A7W9MYC7_9ACTN</name>